<feature type="repeat" description="Solcar" evidence="10">
    <location>
        <begin position="213"/>
        <end position="301"/>
    </location>
</feature>
<keyword evidence="4 10" id="KW-0812">Transmembrane</keyword>
<dbReference type="GO" id="GO:0022857">
    <property type="term" value="F:transmembrane transporter activity"/>
    <property type="evidence" value="ECO:0007669"/>
    <property type="project" value="TreeGrafter"/>
</dbReference>
<dbReference type="EMBL" id="AJWJ01000118">
    <property type="protein sequence ID" value="KAF2075017.1"/>
    <property type="molecule type" value="Genomic_DNA"/>
</dbReference>
<organism evidence="13 14">
    <name type="scientific">Polysphondylium violaceum</name>
    <dbReference type="NCBI Taxonomy" id="133409"/>
    <lineage>
        <taxon>Eukaryota</taxon>
        <taxon>Amoebozoa</taxon>
        <taxon>Evosea</taxon>
        <taxon>Eumycetozoa</taxon>
        <taxon>Dictyostelia</taxon>
        <taxon>Dictyosteliales</taxon>
        <taxon>Dictyosteliaceae</taxon>
        <taxon>Polysphondylium</taxon>
    </lineage>
</organism>
<keyword evidence="14" id="KW-1185">Reference proteome</keyword>
<dbReference type="InterPro" id="IPR023395">
    <property type="entry name" value="MCP_dom_sf"/>
</dbReference>
<keyword evidence="8" id="KW-0496">Mitochondrion</keyword>
<comment type="caution">
    <text evidence="13">The sequence shown here is derived from an EMBL/GenBank/DDBJ whole genome shotgun (WGS) entry which is preliminary data.</text>
</comment>
<keyword evidence="9 10" id="KW-0472">Membrane</keyword>
<keyword evidence="3 11" id="KW-0813">Transport</keyword>
<dbReference type="OrthoDB" id="2161at2759"/>
<dbReference type="Gene3D" id="1.50.40.10">
    <property type="entry name" value="Mitochondrial carrier domain"/>
    <property type="match status" value="1"/>
</dbReference>
<evidence type="ECO:0000256" key="5">
    <source>
        <dbReference type="ARBA" id="ARBA00022737"/>
    </source>
</evidence>
<dbReference type="SUPFAM" id="SSF103506">
    <property type="entry name" value="Mitochondrial carrier"/>
    <property type="match status" value="1"/>
</dbReference>
<evidence type="ECO:0000256" key="7">
    <source>
        <dbReference type="ARBA" id="ARBA00022989"/>
    </source>
</evidence>
<evidence type="ECO:0000256" key="1">
    <source>
        <dbReference type="ARBA" id="ARBA00004448"/>
    </source>
</evidence>
<dbReference type="PANTHER" id="PTHR45678">
    <property type="entry name" value="MITOCHONDRIAL 2-OXODICARBOXYLATE CARRIER 1-RELATED"/>
    <property type="match status" value="1"/>
</dbReference>
<dbReference type="Pfam" id="PF00153">
    <property type="entry name" value="Mito_carr"/>
    <property type="match status" value="3"/>
</dbReference>
<keyword evidence="7 12" id="KW-1133">Transmembrane helix</keyword>
<keyword evidence="5" id="KW-0677">Repeat</keyword>
<evidence type="ECO:0000256" key="12">
    <source>
        <dbReference type="SAM" id="Phobius"/>
    </source>
</evidence>
<evidence type="ECO:0000256" key="3">
    <source>
        <dbReference type="ARBA" id="ARBA00022448"/>
    </source>
</evidence>
<evidence type="ECO:0000256" key="8">
    <source>
        <dbReference type="ARBA" id="ARBA00023128"/>
    </source>
</evidence>
<feature type="transmembrane region" description="Helical" evidence="12">
    <location>
        <begin position="277"/>
        <end position="295"/>
    </location>
</feature>
<dbReference type="PANTHER" id="PTHR45678:SF15">
    <property type="entry name" value="MITOCHONDRIAL SUBSTRATE CARRIER FAMILY PROTEIN X"/>
    <property type="match status" value="1"/>
</dbReference>
<feature type="repeat" description="Solcar" evidence="10">
    <location>
        <begin position="123"/>
        <end position="205"/>
    </location>
</feature>
<feature type="transmembrane region" description="Helical" evidence="12">
    <location>
        <begin position="26"/>
        <end position="47"/>
    </location>
</feature>
<proteinExistence type="inferred from homology"/>
<comment type="subcellular location">
    <subcellularLocation>
        <location evidence="1">Mitochondrion inner membrane</location>
        <topology evidence="1">Multi-pass membrane protein</topology>
    </subcellularLocation>
</comment>
<protein>
    <recommendedName>
        <fullName evidence="15">Mitochondrial substrate carrier family protein</fullName>
    </recommendedName>
</protein>
<sequence length="306" mass="32825">MSNNNNNNIENEKQQHQVHQPVKPPFYANLIAGAIAGIIGASTVFPLDMVKTRLQNQKALPNGTTPYNGAIDCFRKIIRNEGGVRALYRGLSANLVGITPEKALKLAVNDLLRTTLQGDAPSITIGQEVMSGAGAGFCQVVATNPMEIVKIRMQISGEGGKRASLGEVVKELGIRGLYKGTGATLLRDVPFSMVYFSMYGRIKAHLTDENGHIGIGNILLSGIIAGSCAASISTPMDVIKTRVQVKPGPGDPHYNGILDCINKTMKNEGPKAFCKGLVPRIMIISPLFGITLVVYEVQKNLFASTH</sequence>
<evidence type="ECO:0000256" key="10">
    <source>
        <dbReference type="PROSITE-ProRule" id="PRU00282"/>
    </source>
</evidence>
<comment type="similarity">
    <text evidence="2 11">Belongs to the mitochondrial carrier (TC 2.A.29) family.</text>
</comment>
<accession>A0A8J4V5S0</accession>
<reference evidence="13" key="1">
    <citation type="submission" date="2020-01" db="EMBL/GenBank/DDBJ databases">
        <title>Development of genomics and gene disruption for Polysphondylium violaceum indicates a role for the polyketide synthase stlB in stalk morphogenesis.</title>
        <authorList>
            <person name="Narita B."/>
            <person name="Kawabe Y."/>
            <person name="Kin K."/>
            <person name="Saito T."/>
            <person name="Gibbs R."/>
            <person name="Kuspa A."/>
            <person name="Muzny D."/>
            <person name="Queller D."/>
            <person name="Richards S."/>
            <person name="Strassman J."/>
            <person name="Sucgang R."/>
            <person name="Worley K."/>
            <person name="Schaap P."/>
        </authorList>
    </citation>
    <scope>NUCLEOTIDE SEQUENCE</scope>
    <source>
        <strain evidence="13">QSvi11</strain>
    </source>
</reference>
<dbReference type="AlphaFoldDB" id="A0A8J4V5S0"/>
<gene>
    <name evidence="13" type="ORF">CYY_003669</name>
</gene>
<evidence type="ECO:0000256" key="2">
    <source>
        <dbReference type="ARBA" id="ARBA00006375"/>
    </source>
</evidence>
<dbReference type="FunFam" id="1.50.40.10:FF:000004">
    <property type="entry name" value="Calcium-binding mitochondrial carrier protein Aralar1"/>
    <property type="match status" value="1"/>
</dbReference>
<dbReference type="InterPro" id="IPR051028">
    <property type="entry name" value="Mito_Solute_Carrier"/>
</dbReference>
<evidence type="ECO:0000256" key="11">
    <source>
        <dbReference type="RuleBase" id="RU000488"/>
    </source>
</evidence>
<evidence type="ECO:0000256" key="4">
    <source>
        <dbReference type="ARBA" id="ARBA00022692"/>
    </source>
</evidence>
<evidence type="ECO:0008006" key="15">
    <source>
        <dbReference type="Google" id="ProtNLM"/>
    </source>
</evidence>
<dbReference type="InterPro" id="IPR002067">
    <property type="entry name" value="MCP"/>
</dbReference>
<feature type="repeat" description="Solcar" evidence="10">
    <location>
        <begin position="24"/>
        <end position="115"/>
    </location>
</feature>
<evidence type="ECO:0000256" key="9">
    <source>
        <dbReference type="ARBA" id="ARBA00023136"/>
    </source>
</evidence>
<evidence type="ECO:0000313" key="14">
    <source>
        <dbReference type="Proteomes" id="UP000695562"/>
    </source>
</evidence>
<dbReference type="GO" id="GO:0005743">
    <property type="term" value="C:mitochondrial inner membrane"/>
    <property type="evidence" value="ECO:0007669"/>
    <property type="project" value="UniProtKB-SubCell"/>
</dbReference>
<evidence type="ECO:0000313" key="13">
    <source>
        <dbReference type="EMBL" id="KAF2075017.1"/>
    </source>
</evidence>
<dbReference type="PRINTS" id="PR00926">
    <property type="entry name" value="MITOCARRIER"/>
</dbReference>
<evidence type="ECO:0000256" key="6">
    <source>
        <dbReference type="ARBA" id="ARBA00022792"/>
    </source>
</evidence>
<dbReference type="Proteomes" id="UP000695562">
    <property type="component" value="Unassembled WGS sequence"/>
</dbReference>
<dbReference type="PROSITE" id="PS50920">
    <property type="entry name" value="SOLCAR"/>
    <property type="match status" value="3"/>
</dbReference>
<dbReference type="InterPro" id="IPR018108">
    <property type="entry name" value="MCP_transmembrane"/>
</dbReference>
<name>A0A8J4V5S0_9MYCE</name>
<keyword evidence="6" id="KW-0999">Mitochondrion inner membrane</keyword>